<accession>A0ABW8KVP1</accession>
<feature type="domain" description="Big-1" evidence="3">
    <location>
        <begin position="46"/>
        <end position="137"/>
    </location>
</feature>
<dbReference type="Gene3D" id="2.60.40.10">
    <property type="entry name" value="Immunoglobulins"/>
    <property type="match status" value="5"/>
</dbReference>
<dbReference type="EMBL" id="JBJDOT010000008">
    <property type="protein sequence ID" value="MFK3863842.1"/>
    <property type="molecule type" value="Genomic_DNA"/>
</dbReference>
<sequence>MPLMRWLSVILLSFFITACGGGGTLEKDGGTIDDGTTADPIYTLSVQGYVKASDETINAVTEADPIDIKITLLKNNEPASGQRITFTLADNIGAVNLNSALTNSEGIATVELSAGLQAGAGEITATYTGNDINVNSSFAFTSTGGQGESNQGAFTLSLKGLSQLTAEPTNTVTTLNSLDLQATLKQQGEPLSNVRITFNLADNIGEITPSSGTALTNNLGIATVELSAGDVIGAGEATATYTHNGETITSQPFSFETLIDTSASADLVVTLLSSDNTATRNVTFSEPSVAQAKLLLNQQPAAFKLIQFNVSGFGILNPSNGTAMTNSEGIAKLDLLTGSEAGAGNISASYLSESQQVINSNAYTYTAAGDAPVQGVSEDFNVNLSLTSSVNLSDTNEINAQQSGIIKARVTDSNGDPVVNRVVSFTSTLGSLLPSSGTALTNQDGVATLNITTGTIEGAGLITAQYEAVESSIGFYTRGDAIDPNQNNADIAFKILINCQSDFRTTRDPNLCEETTSISGEDAAIVFIELTKQGSTTPLAQTLVTATTTIGAISPSTGTAISNENGIALLDLVPGRDVGAGEITVTVLQSSIKKAFQISAVDVDVSINSSLAESEVLSAGSTALISVNLSKNGETFVSPLSVEFTSGCVDAGLAVIDASVTSIGGVARSTYRAQGCVGADLITATVITGGNTVSASTVVNVSAANVGSLEFLDVSEPVIALKGTGGANRKETSVVRFRLIDENGNVLPARTVNFKLATEVGGLKLGQLSGFTDADGVVQTVVQSGVVPTPVKVIASSEQNVDGENVIVTAPSDVLVVSTGIADQNSFSLSRSQFNVHGLNVDGTEVDVNVRLADHFNNPVPDGTAVSFITEGGVIEPSCTTSNGGCSVKWRSSNPRPFAEFIVEGGITRSFYGNTIADKCDSGLPCPLGIKNNDNTAFDLPLGGRATVLAYAIGEETFSDLNGNGYFDEEDFFDDLFDKPEAFIDNNEDGTFGGKNCETAAELCSAANSAGDEFEEFIDFDGNAQWTQQNGLYNGLLCRPEDDAAGICTREMINVFQNQEIVMSSDNAHFRLVTYADECTDIQGVTATEVHVNSDINSNLVRKVQNDLTSQKMCQITEVDLTSATGQESINLTVFIADIFNNPLPVGTGVTILTDNGVLSGEPENYAFPNTTSRVPVSLSFALGREPADNRNDITSGFLEIKTTAPSGLVSSLSVSVRDDPKVP</sequence>
<name>A0ABW8KVP1_9GAMM</name>
<proteinExistence type="inferred from homology"/>
<reference evidence="4 5" key="1">
    <citation type="submission" date="2024-11" db="EMBL/GenBank/DDBJ databases">
        <title>The Natural Products Discovery Center: Release of the First 8490 Sequenced Strains for Exploring Actinobacteria Biosynthetic Diversity.</title>
        <authorList>
            <person name="Kalkreuter E."/>
            <person name="Kautsar S.A."/>
            <person name="Yang D."/>
            <person name="Bader C.D."/>
            <person name="Teijaro C.N."/>
            <person name="Fluegel L."/>
            <person name="Davis C.M."/>
            <person name="Simpson J.R."/>
            <person name="Lauterbach L."/>
            <person name="Steele A.D."/>
            <person name="Gui C."/>
            <person name="Meng S."/>
            <person name="Li G."/>
            <person name="Viehrig K."/>
            <person name="Ye F."/>
            <person name="Su P."/>
            <person name="Kiefer A.F."/>
            <person name="Nichols A."/>
            <person name="Cepeda A.J."/>
            <person name="Yan W."/>
            <person name="Fan B."/>
            <person name="Jiang Y."/>
            <person name="Adhikari A."/>
            <person name="Zheng C.-J."/>
            <person name="Schuster L."/>
            <person name="Cowan T.M."/>
            <person name="Smanski M.J."/>
            <person name="Chevrette M.G."/>
            <person name="De Carvalho L.P.S."/>
            <person name="Shen B."/>
        </authorList>
    </citation>
    <scope>NUCLEOTIDE SEQUENCE [LARGE SCALE GENOMIC DNA]</scope>
    <source>
        <strain evidence="4 5">NPDC078403</strain>
    </source>
</reference>
<dbReference type="SMART" id="SM00634">
    <property type="entry name" value="BID_1"/>
    <property type="match status" value="4"/>
</dbReference>
<protein>
    <submittedName>
        <fullName evidence="4">Ig domain-containing protein</fullName>
    </submittedName>
</protein>
<feature type="domain" description="Big-1" evidence="3">
    <location>
        <begin position="388"/>
        <end position="473"/>
    </location>
</feature>
<dbReference type="InterPro" id="IPR008964">
    <property type="entry name" value="Invasin/intimin_cell_adhesion"/>
</dbReference>
<feature type="signal peptide" evidence="2">
    <location>
        <begin position="1"/>
        <end position="18"/>
    </location>
</feature>
<gene>
    <name evidence="4" type="ORF">ACI2JU_08140</name>
</gene>
<evidence type="ECO:0000256" key="1">
    <source>
        <dbReference type="ARBA" id="ARBA00010116"/>
    </source>
</evidence>
<dbReference type="RefSeq" id="WP_404675175.1">
    <property type="nucleotide sequence ID" value="NZ_JBJDOT010000008.1"/>
</dbReference>
<comment type="caution">
    <text evidence="4">The sequence shown here is derived from an EMBL/GenBank/DDBJ whole genome shotgun (WGS) entry which is preliminary data.</text>
</comment>
<keyword evidence="2" id="KW-0732">Signal</keyword>
<evidence type="ECO:0000313" key="5">
    <source>
        <dbReference type="Proteomes" id="UP001620262"/>
    </source>
</evidence>
<comment type="similarity">
    <text evidence="1">Belongs to the intimin/invasin family.</text>
</comment>
<evidence type="ECO:0000256" key="2">
    <source>
        <dbReference type="SAM" id="SignalP"/>
    </source>
</evidence>
<dbReference type="InterPro" id="IPR003344">
    <property type="entry name" value="Big_1_dom"/>
</dbReference>
<evidence type="ECO:0000313" key="4">
    <source>
        <dbReference type="EMBL" id="MFK3863842.1"/>
    </source>
</evidence>
<evidence type="ECO:0000259" key="3">
    <source>
        <dbReference type="SMART" id="SM00634"/>
    </source>
</evidence>
<feature type="chain" id="PRO_5046009833" evidence="2">
    <location>
        <begin position="19"/>
        <end position="1224"/>
    </location>
</feature>
<keyword evidence="5" id="KW-1185">Reference proteome</keyword>
<dbReference type="SUPFAM" id="SSF49373">
    <property type="entry name" value="Invasin/intimin cell-adhesion fragments"/>
    <property type="match status" value="5"/>
</dbReference>
<organism evidence="4 5">
    <name type="scientific">Pseudoalteromonas rhizosphaerae</name>
    <dbReference type="NCBI Taxonomy" id="2518973"/>
    <lineage>
        <taxon>Bacteria</taxon>
        <taxon>Pseudomonadati</taxon>
        <taxon>Pseudomonadota</taxon>
        <taxon>Gammaproteobacteria</taxon>
        <taxon>Alteromonadales</taxon>
        <taxon>Pseudoalteromonadaceae</taxon>
        <taxon>Pseudoalteromonas</taxon>
    </lineage>
</organism>
<feature type="domain" description="Big-1" evidence="3">
    <location>
        <begin position="162"/>
        <end position="252"/>
    </location>
</feature>
<dbReference type="InterPro" id="IPR013783">
    <property type="entry name" value="Ig-like_fold"/>
</dbReference>
<feature type="domain" description="Big-1" evidence="3">
    <location>
        <begin position="267"/>
        <end position="360"/>
    </location>
</feature>
<dbReference type="Proteomes" id="UP001620262">
    <property type="component" value="Unassembled WGS sequence"/>
</dbReference>
<dbReference type="PROSITE" id="PS51257">
    <property type="entry name" value="PROKAR_LIPOPROTEIN"/>
    <property type="match status" value="1"/>
</dbReference>